<keyword evidence="2" id="KW-0804">Transcription</keyword>
<evidence type="ECO:0000256" key="3">
    <source>
        <dbReference type="ARBA" id="ARBA00023242"/>
    </source>
</evidence>
<keyword evidence="8" id="KW-1185">Reference proteome</keyword>
<dbReference type="PROSITE" id="PS51037">
    <property type="entry name" value="YEATS"/>
    <property type="match status" value="1"/>
</dbReference>
<evidence type="ECO:0000256" key="1">
    <source>
        <dbReference type="ARBA" id="ARBA00023015"/>
    </source>
</evidence>
<protein>
    <submittedName>
        <fullName evidence="7">Subunit of transcription initiation factor TFIID</fullName>
    </submittedName>
</protein>
<evidence type="ECO:0000256" key="4">
    <source>
        <dbReference type="PROSITE-ProRule" id="PRU00376"/>
    </source>
</evidence>
<organism evidence="7 8">
    <name type="scientific">Chloropicon primus</name>
    <dbReference type="NCBI Taxonomy" id="1764295"/>
    <lineage>
        <taxon>Eukaryota</taxon>
        <taxon>Viridiplantae</taxon>
        <taxon>Chlorophyta</taxon>
        <taxon>Chloropicophyceae</taxon>
        <taxon>Chloropicales</taxon>
        <taxon>Chloropicaceae</taxon>
        <taxon>Chloropicon</taxon>
    </lineage>
</organism>
<dbReference type="Proteomes" id="UP000316726">
    <property type="component" value="Chromosome 5"/>
</dbReference>
<evidence type="ECO:0000256" key="2">
    <source>
        <dbReference type="ARBA" id="ARBA00023163"/>
    </source>
</evidence>
<dbReference type="GO" id="GO:0003743">
    <property type="term" value="F:translation initiation factor activity"/>
    <property type="evidence" value="ECO:0007669"/>
    <property type="project" value="UniProtKB-KW"/>
</dbReference>
<dbReference type="Pfam" id="PF03366">
    <property type="entry name" value="YEATS"/>
    <property type="match status" value="1"/>
</dbReference>
<dbReference type="Gene3D" id="2.60.40.1970">
    <property type="entry name" value="YEATS domain"/>
    <property type="match status" value="1"/>
</dbReference>
<dbReference type="GO" id="GO:0005634">
    <property type="term" value="C:nucleus"/>
    <property type="evidence" value="ECO:0007669"/>
    <property type="project" value="UniProtKB-SubCell"/>
</dbReference>
<evidence type="ECO:0000313" key="7">
    <source>
        <dbReference type="EMBL" id="QDZ21253.1"/>
    </source>
</evidence>
<keyword evidence="7" id="KW-0648">Protein biosynthesis</keyword>
<dbReference type="OrthoDB" id="16041at2759"/>
<keyword evidence="1" id="KW-0805">Transcription regulation</keyword>
<dbReference type="AlphaFoldDB" id="A0A5B8MLB1"/>
<name>A0A5B8MLB1_9CHLO</name>
<dbReference type="EMBL" id="CP031038">
    <property type="protein sequence ID" value="QDZ21253.1"/>
    <property type="molecule type" value="Genomic_DNA"/>
</dbReference>
<evidence type="ECO:0000313" key="8">
    <source>
        <dbReference type="Proteomes" id="UP000316726"/>
    </source>
</evidence>
<dbReference type="PANTHER" id="PTHR47573:SF1">
    <property type="entry name" value="PROTEIN AF-9 HOMOLOG"/>
    <property type="match status" value="1"/>
</dbReference>
<evidence type="ECO:0000313" key="6">
    <source>
        <dbReference type="EMBL" id="CAD9718174.1"/>
    </source>
</evidence>
<sequence length="215" mass="24087">MATASGSKYVMGKKGERRLKDVELCLPICAGTVSFWQGKKADEYNAHKWTVYVRSPVNEDLSPAVKKVVFHLHHSFAEPVREVLEQPFELTETGWGEFEITATVHFVDEAMEEPFKLAHGLKLFHTNDQPLTTKKPVVSETYEELVFSEPTEEFHKKVVPITPKPAPPSPLLPHFPQHSDAEEFGKISKARERIANLVSAAKQQAGGGPIKMEVN</sequence>
<dbReference type="GO" id="GO:0006355">
    <property type="term" value="P:regulation of DNA-templated transcription"/>
    <property type="evidence" value="ECO:0007669"/>
    <property type="project" value="InterPro"/>
</dbReference>
<dbReference type="EMBL" id="HBHL01010592">
    <property type="protein sequence ID" value="CAD9718174.1"/>
    <property type="molecule type" value="Transcribed_RNA"/>
</dbReference>
<comment type="subcellular location">
    <subcellularLocation>
        <location evidence="4">Nucleus</location>
    </subcellularLocation>
</comment>
<evidence type="ECO:0000259" key="5">
    <source>
        <dbReference type="PROSITE" id="PS51037"/>
    </source>
</evidence>
<accession>A0A5B8MLB1</accession>
<dbReference type="InterPro" id="IPR038704">
    <property type="entry name" value="YEAST_sf"/>
</dbReference>
<dbReference type="PANTHER" id="PTHR47573">
    <property type="entry name" value="PROTEIN AF-9 HOMOLOG"/>
    <property type="match status" value="1"/>
</dbReference>
<dbReference type="InterPro" id="IPR005033">
    <property type="entry name" value="YEATS"/>
</dbReference>
<dbReference type="CDD" id="cd16910">
    <property type="entry name" value="YEATS_TFIID14_like"/>
    <property type="match status" value="1"/>
</dbReference>
<reference evidence="7 8" key="1">
    <citation type="submission" date="2018-07" db="EMBL/GenBank/DDBJ databases">
        <title>The complete nuclear genome of the prasinophyte Chloropicon primus (CCMP1205).</title>
        <authorList>
            <person name="Pombert J.-F."/>
            <person name="Otis C."/>
            <person name="Turmel M."/>
            <person name="Lemieux C."/>
        </authorList>
    </citation>
    <scope>NUCLEOTIDE SEQUENCE [LARGE SCALE GENOMIC DNA]</scope>
    <source>
        <strain evidence="7 8">CCMP1205</strain>
    </source>
</reference>
<dbReference type="STRING" id="1764295.A0A5B8MLB1"/>
<keyword evidence="7" id="KW-0396">Initiation factor</keyword>
<feature type="domain" description="YEATS" evidence="5">
    <location>
        <begin position="18"/>
        <end position="161"/>
    </location>
</feature>
<proteinExistence type="predicted"/>
<reference evidence="6" key="2">
    <citation type="submission" date="2021-01" db="EMBL/GenBank/DDBJ databases">
        <authorList>
            <person name="Corre E."/>
            <person name="Pelletier E."/>
            <person name="Niang G."/>
            <person name="Scheremetjew M."/>
            <person name="Finn R."/>
            <person name="Kale V."/>
            <person name="Holt S."/>
            <person name="Cochrane G."/>
            <person name="Meng A."/>
            <person name="Brown T."/>
            <person name="Cohen L."/>
        </authorList>
    </citation>
    <scope>NUCLEOTIDE SEQUENCE</scope>
    <source>
        <strain evidence="6">CCMP1205</strain>
    </source>
</reference>
<keyword evidence="3 4" id="KW-0539">Nucleus</keyword>
<dbReference type="InterPro" id="IPR055129">
    <property type="entry name" value="YEATS_dom"/>
</dbReference>
<gene>
    <name evidence="7" type="ORF">A3770_05p37710</name>
    <name evidence="6" type="ORF">CPRI1469_LOCUS7039</name>
</gene>